<sequence>MKTANILLVEDNEGDILLTTEALEDSKILNKIDIVRTGKDALDYVFKKGIYHNVIEPDLILLDINLPYKSGHEVLHIIKEHEAVKHIPIIMLTTSSSERDISLSYKHHANCYITKPVDVINFLDAIATIEHFWLSIVTLPSKKK</sequence>
<dbReference type="AlphaFoldDB" id="I0W7K1"/>
<dbReference type="PANTHER" id="PTHR44520:SF2">
    <property type="entry name" value="RESPONSE REGULATOR RCP1"/>
    <property type="match status" value="1"/>
</dbReference>
<dbReference type="InterPro" id="IPR052893">
    <property type="entry name" value="TCS_response_regulator"/>
</dbReference>
<dbReference type="RefSeq" id="WP_008241264.1">
    <property type="nucleotide sequence ID" value="NZ_AJJU01000037.1"/>
</dbReference>
<dbReference type="GO" id="GO:0000160">
    <property type="term" value="P:phosphorelay signal transduction system"/>
    <property type="evidence" value="ECO:0007669"/>
    <property type="project" value="InterPro"/>
</dbReference>
<feature type="modified residue" description="4-aspartylphosphate" evidence="1">
    <location>
        <position position="63"/>
    </location>
</feature>
<comment type="caution">
    <text evidence="3">The sequence shown here is derived from an EMBL/GenBank/DDBJ whole genome shotgun (WGS) entry which is preliminary data.</text>
</comment>
<dbReference type="CDD" id="cd17557">
    <property type="entry name" value="REC_Rcp-like"/>
    <property type="match status" value="1"/>
</dbReference>
<dbReference type="Proteomes" id="UP000005938">
    <property type="component" value="Unassembled WGS sequence"/>
</dbReference>
<feature type="domain" description="Response regulatory" evidence="2">
    <location>
        <begin position="5"/>
        <end position="130"/>
    </location>
</feature>
<keyword evidence="1" id="KW-0597">Phosphoprotein</keyword>
<dbReference type="Pfam" id="PF00072">
    <property type="entry name" value="Response_reg"/>
    <property type="match status" value="1"/>
</dbReference>
<dbReference type="PATRIC" id="fig|946077.3.peg.2570"/>
<evidence type="ECO:0000313" key="4">
    <source>
        <dbReference type="Proteomes" id="UP000005938"/>
    </source>
</evidence>
<keyword evidence="4" id="KW-1185">Reference proteome</keyword>
<reference evidence="3 4" key="1">
    <citation type="journal article" date="2012" name="J. Bacteriol.">
        <title>Genome Sequence of the Halotolerant Bacterium Imtechella halotolerans K1T.</title>
        <authorList>
            <person name="Kumar S."/>
            <person name="Vikram S."/>
            <person name="Subramanian S."/>
            <person name="Raghava G.P."/>
            <person name="Pinnaka A.K."/>
        </authorList>
    </citation>
    <scope>NUCLEOTIDE SEQUENCE [LARGE SCALE GENOMIC DNA]</scope>
    <source>
        <strain evidence="3 4">K1</strain>
    </source>
</reference>
<dbReference type="EMBL" id="AJJU01000037">
    <property type="protein sequence ID" value="EID72367.1"/>
    <property type="molecule type" value="Genomic_DNA"/>
</dbReference>
<accession>I0W7K1</accession>
<dbReference type="SUPFAM" id="SSF52172">
    <property type="entry name" value="CheY-like"/>
    <property type="match status" value="1"/>
</dbReference>
<dbReference type="InterPro" id="IPR001789">
    <property type="entry name" value="Sig_transdc_resp-reg_receiver"/>
</dbReference>
<dbReference type="eggNOG" id="COG0745">
    <property type="taxonomic scope" value="Bacteria"/>
</dbReference>
<dbReference type="SMART" id="SM00448">
    <property type="entry name" value="REC"/>
    <property type="match status" value="1"/>
</dbReference>
<gene>
    <name evidence="3" type="ORF">W5A_12706</name>
</gene>
<evidence type="ECO:0000259" key="2">
    <source>
        <dbReference type="PROSITE" id="PS50110"/>
    </source>
</evidence>
<dbReference type="PANTHER" id="PTHR44520">
    <property type="entry name" value="RESPONSE REGULATOR RCP1-RELATED"/>
    <property type="match status" value="1"/>
</dbReference>
<dbReference type="PROSITE" id="PS50110">
    <property type="entry name" value="RESPONSE_REGULATORY"/>
    <property type="match status" value="1"/>
</dbReference>
<organism evidence="3 4">
    <name type="scientific">Imtechella halotolerans K1</name>
    <dbReference type="NCBI Taxonomy" id="946077"/>
    <lineage>
        <taxon>Bacteria</taxon>
        <taxon>Pseudomonadati</taxon>
        <taxon>Bacteroidota</taxon>
        <taxon>Flavobacteriia</taxon>
        <taxon>Flavobacteriales</taxon>
        <taxon>Flavobacteriaceae</taxon>
        <taxon>Imtechella</taxon>
    </lineage>
</organism>
<dbReference type="STRING" id="946077.W5A_12706"/>
<protein>
    <submittedName>
        <fullName evidence="3">Response regulator receiver protein</fullName>
    </submittedName>
</protein>
<dbReference type="Gene3D" id="3.40.50.2300">
    <property type="match status" value="1"/>
</dbReference>
<evidence type="ECO:0000313" key="3">
    <source>
        <dbReference type="EMBL" id="EID72367.1"/>
    </source>
</evidence>
<proteinExistence type="predicted"/>
<name>I0W7K1_9FLAO</name>
<evidence type="ECO:0000256" key="1">
    <source>
        <dbReference type="PROSITE-ProRule" id="PRU00169"/>
    </source>
</evidence>
<dbReference type="InterPro" id="IPR011006">
    <property type="entry name" value="CheY-like_superfamily"/>
</dbReference>
<dbReference type="OrthoDB" id="7631574at2"/>